<organism evidence="2 3">
    <name type="scientific">Drosophila lebanonensis</name>
    <name type="common">Fruit fly</name>
    <name type="synonym">Scaptodrosophila lebanonensis</name>
    <dbReference type="NCBI Taxonomy" id="7225"/>
    <lineage>
        <taxon>Eukaryota</taxon>
        <taxon>Metazoa</taxon>
        <taxon>Ecdysozoa</taxon>
        <taxon>Arthropoda</taxon>
        <taxon>Hexapoda</taxon>
        <taxon>Insecta</taxon>
        <taxon>Pterygota</taxon>
        <taxon>Neoptera</taxon>
        <taxon>Endopterygota</taxon>
        <taxon>Diptera</taxon>
        <taxon>Brachycera</taxon>
        <taxon>Muscomorpha</taxon>
        <taxon>Ephydroidea</taxon>
        <taxon>Drosophilidae</taxon>
        <taxon>Scaptodrosophila</taxon>
    </lineage>
</organism>
<dbReference type="RefSeq" id="XP_030387352.1">
    <property type="nucleotide sequence ID" value="XM_030531492.1"/>
</dbReference>
<feature type="signal peptide" evidence="1">
    <location>
        <begin position="1"/>
        <end position="19"/>
    </location>
</feature>
<dbReference type="PANTHER" id="PTHR37685:SF1">
    <property type="entry name" value="GEO11136P1-RELATED"/>
    <property type="match status" value="1"/>
</dbReference>
<dbReference type="AlphaFoldDB" id="A0A6J2UJH1"/>
<protein>
    <submittedName>
        <fullName evidence="3">Uncharacterized protein LOC115633971</fullName>
    </submittedName>
</protein>
<dbReference type="InterPro" id="IPR031734">
    <property type="entry name" value="MBF2"/>
</dbReference>
<proteinExistence type="predicted"/>
<gene>
    <name evidence="3" type="primary">LOC115633971</name>
</gene>
<evidence type="ECO:0000256" key="1">
    <source>
        <dbReference type="SAM" id="SignalP"/>
    </source>
</evidence>
<feature type="chain" id="PRO_5027062855" evidence="1">
    <location>
        <begin position="20"/>
        <end position="117"/>
    </location>
</feature>
<sequence>MKVLQLVIVFSGILAIAYAANATWGSKTNQSVLANTQNLTVNKGANQYQSSSISFPANGQINTKIITYINVIDRFANSSGPTATLWSGGPGFTFATINLKSQYNQGINVTAQFWVQN</sequence>
<name>A0A6J2UJH1_DROLE</name>
<reference evidence="3" key="1">
    <citation type="submission" date="2025-08" db="UniProtKB">
        <authorList>
            <consortium name="RefSeq"/>
        </authorList>
    </citation>
    <scope>IDENTIFICATION</scope>
    <source>
        <strain evidence="3">11010-0011.00</strain>
        <tissue evidence="3">Whole body</tissue>
    </source>
</reference>
<dbReference type="Proteomes" id="UP000504634">
    <property type="component" value="Unplaced"/>
</dbReference>
<evidence type="ECO:0000313" key="2">
    <source>
        <dbReference type="Proteomes" id="UP000504634"/>
    </source>
</evidence>
<dbReference type="PANTHER" id="PTHR37685">
    <property type="entry name" value="GEO11136P1-RELATED"/>
    <property type="match status" value="1"/>
</dbReference>
<accession>A0A6J2UJH1</accession>
<keyword evidence="2" id="KW-1185">Reference proteome</keyword>
<dbReference type="GeneID" id="115633971"/>
<evidence type="ECO:0000313" key="3">
    <source>
        <dbReference type="RefSeq" id="XP_030387352.1"/>
    </source>
</evidence>
<keyword evidence="1" id="KW-0732">Signal</keyword>
<dbReference type="OrthoDB" id="8192785at2759"/>
<dbReference type="Pfam" id="PF15868">
    <property type="entry name" value="MBF2"/>
    <property type="match status" value="1"/>
</dbReference>